<dbReference type="RefSeq" id="WP_144995177.1">
    <property type="nucleotide sequence ID" value="NZ_VNJK01000007.1"/>
</dbReference>
<dbReference type="InterPro" id="IPR050570">
    <property type="entry name" value="Cell_wall_metabolism_enzyme"/>
</dbReference>
<accession>A0A559ID91</accession>
<proteinExistence type="predicted"/>
<dbReference type="SUPFAM" id="SSF51261">
    <property type="entry name" value="Duplicated hybrid motif"/>
    <property type="match status" value="1"/>
</dbReference>
<comment type="caution">
    <text evidence="4">The sequence shown here is derived from an EMBL/GenBank/DDBJ whole genome shotgun (WGS) entry which is preliminary data.</text>
</comment>
<gene>
    <name evidence="4" type="ORF">FPZ44_25055</name>
</gene>
<dbReference type="EMBL" id="VNJK01000007">
    <property type="protein sequence ID" value="TVX85624.1"/>
    <property type="molecule type" value="Genomic_DNA"/>
</dbReference>
<dbReference type="PANTHER" id="PTHR21666">
    <property type="entry name" value="PEPTIDASE-RELATED"/>
    <property type="match status" value="1"/>
</dbReference>
<dbReference type="PANTHER" id="PTHR21666:SF287">
    <property type="entry name" value="CYTOPLASMIC MEMBRANE PROTEIN"/>
    <property type="match status" value="1"/>
</dbReference>
<dbReference type="CDD" id="cd12797">
    <property type="entry name" value="M23_peptidase"/>
    <property type="match status" value="1"/>
</dbReference>
<keyword evidence="2" id="KW-0472">Membrane</keyword>
<feature type="compositionally biased region" description="Low complexity" evidence="1">
    <location>
        <begin position="119"/>
        <end position="134"/>
    </location>
</feature>
<evidence type="ECO:0000259" key="3">
    <source>
        <dbReference type="Pfam" id="PF01551"/>
    </source>
</evidence>
<dbReference type="Proteomes" id="UP000318102">
    <property type="component" value="Unassembled WGS sequence"/>
</dbReference>
<evidence type="ECO:0000256" key="2">
    <source>
        <dbReference type="SAM" id="Phobius"/>
    </source>
</evidence>
<feature type="transmembrane region" description="Helical" evidence="2">
    <location>
        <begin position="18"/>
        <end position="37"/>
    </location>
</feature>
<dbReference type="InterPro" id="IPR011055">
    <property type="entry name" value="Dup_hybrid_motif"/>
</dbReference>
<evidence type="ECO:0000313" key="4">
    <source>
        <dbReference type="EMBL" id="TVX85624.1"/>
    </source>
</evidence>
<feature type="region of interest" description="Disordered" evidence="1">
    <location>
        <begin position="115"/>
        <end position="137"/>
    </location>
</feature>
<keyword evidence="5" id="KW-1185">Reference proteome</keyword>
<dbReference type="AlphaFoldDB" id="A0A559ID91"/>
<keyword evidence="2" id="KW-1133">Transmembrane helix</keyword>
<feature type="domain" description="M23ase beta-sheet core" evidence="3">
    <location>
        <begin position="235"/>
        <end position="329"/>
    </location>
</feature>
<sequence>MWVTLARIAATIVPKDKLLYIVVFVPLGFIVFLGLLISGPGNVYKHVPLGQNDEQFNYYINAAKQIQTETTILLNWQEIMAIDAVLLEQDFSKSSQSRAHSYKRYFVREEQQAYPCPVSTSSPGSSSSKINSGGAAPPPPTCYRTVYFQRTFDEALQLLVRDGLIKANQIEDVKNYTLFVLTAEPEGDNDIGGIHMEGNFTVKSGKYAWPLPATHKRVTSPFSTRKDPFTGKISYHKGVDFRAAIGTEIYAMDDATVSHAGDANTAGIMVILNHGNGVVSKYMHLDEVKVSAGQKVTKGDLIGLSGNTGRSTAPHLHFQIEIKGKPVDPLKFY</sequence>
<dbReference type="OrthoDB" id="9805070at2"/>
<protein>
    <submittedName>
        <fullName evidence="4">M23 family metallopeptidase</fullName>
    </submittedName>
</protein>
<evidence type="ECO:0000256" key="1">
    <source>
        <dbReference type="SAM" id="MobiDB-lite"/>
    </source>
</evidence>
<dbReference type="InterPro" id="IPR016047">
    <property type="entry name" value="M23ase_b-sheet_dom"/>
</dbReference>
<keyword evidence="2" id="KW-0812">Transmembrane</keyword>
<dbReference type="Pfam" id="PF01551">
    <property type="entry name" value="Peptidase_M23"/>
    <property type="match status" value="1"/>
</dbReference>
<dbReference type="Gene3D" id="2.70.70.10">
    <property type="entry name" value="Glucose Permease (Domain IIA)"/>
    <property type="match status" value="1"/>
</dbReference>
<evidence type="ECO:0000313" key="5">
    <source>
        <dbReference type="Proteomes" id="UP000318102"/>
    </source>
</evidence>
<dbReference type="GO" id="GO:0004222">
    <property type="term" value="F:metalloendopeptidase activity"/>
    <property type="evidence" value="ECO:0007669"/>
    <property type="project" value="TreeGrafter"/>
</dbReference>
<organism evidence="4 5">
    <name type="scientific">Paenibacillus agilis</name>
    <dbReference type="NCBI Taxonomy" id="3020863"/>
    <lineage>
        <taxon>Bacteria</taxon>
        <taxon>Bacillati</taxon>
        <taxon>Bacillota</taxon>
        <taxon>Bacilli</taxon>
        <taxon>Bacillales</taxon>
        <taxon>Paenibacillaceae</taxon>
        <taxon>Paenibacillus</taxon>
    </lineage>
</organism>
<name>A0A559ID91_9BACL</name>
<reference evidence="4 5" key="1">
    <citation type="submission" date="2019-07" db="EMBL/GenBank/DDBJ databases">
        <authorList>
            <person name="Kim J."/>
        </authorList>
    </citation>
    <scope>NUCLEOTIDE SEQUENCE [LARGE SCALE GENOMIC DNA]</scope>
    <source>
        <strain evidence="4 5">N4</strain>
    </source>
</reference>